<dbReference type="EMBL" id="LAZR01064660">
    <property type="protein sequence ID" value="KKK57091.1"/>
    <property type="molecule type" value="Genomic_DNA"/>
</dbReference>
<reference evidence="2" key="1">
    <citation type="journal article" date="2015" name="Nature">
        <title>Complex archaea that bridge the gap between prokaryotes and eukaryotes.</title>
        <authorList>
            <person name="Spang A."/>
            <person name="Saw J.H."/>
            <person name="Jorgensen S.L."/>
            <person name="Zaremba-Niedzwiedzka K."/>
            <person name="Martijn J."/>
            <person name="Lind A.E."/>
            <person name="van Eijk R."/>
            <person name="Schleper C."/>
            <person name="Guy L."/>
            <person name="Ettema T.J."/>
        </authorList>
    </citation>
    <scope>NUCLEOTIDE SEQUENCE</scope>
</reference>
<name>A0A0F8ZAJ1_9ZZZZ</name>
<evidence type="ECO:0000313" key="2">
    <source>
        <dbReference type="EMBL" id="KKK57091.1"/>
    </source>
</evidence>
<sequence>RPGRVHIDFECNKVHITDYIEAAQEADKVIEKFREEKKAGKAETEPTVEVEAS</sequence>
<evidence type="ECO:0000256" key="1">
    <source>
        <dbReference type="SAM" id="Coils"/>
    </source>
</evidence>
<dbReference type="AlphaFoldDB" id="A0A0F8ZAJ1"/>
<comment type="caution">
    <text evidence="2">The sequence shown here is derived from an EMBL/GenBank/DDBJ whole genome shotgun (WGS) entry which is preliminary data.</text>
</comment>
<protein>
    <submittedName>
        <fullName evidence="2">Uncharacterized protein</fullName>
    </submittedName>
</protein>
<proteinExistence type="predicted"/>
<feature type="coiled-coil region" evidence="1">
    <location>
        <begin position="16"/>
        <end position="43"/>
    </location>
</feature>
<organism evidence="2">
    <name type="scientific">marine sediment metagenome</name>
    <dbReference type="NCBI Taxonomy" id="412755"/>
    <lineage>
        <taxon>unclassified sequences</taxon>
        <taxon>metagenomes</taxon>
        <taxon>ecological metagenomes</taxon>
    </lineage>
</organism>
<feature type="non-terminal residue" evidence="2">
    <location>
        <position position="1"/>
    </location>
</feature>
<accession>A0A0F8ZAJ1</accession>
<keyword evidence="1" id="KW-0175">Coiled coil</keyword>
<gene>
    <name evidence="2" type="ORF">LCGC14_3057960</name>
</gene>